<proteinExistence type="inferred from homology"/>
<feature type="compositionally biased region" description="Basic and acidic residues" evidence="3">
    <location>
        <begin position="23"/>
        <end position="41"/>
    </location>
</feature>
<sequence length="310" mass="34611">MDELPEPAISPQAGIPSPFPDLQKGEQQDKKVPEVHTHEDDTLPEVGPLSLAHLKELARKHNPTLIQAWSLVEVERAKALQAGLYPNPIGGYIGDQVNVRKTIGEFQGGFIQQEFVTAGKLELSRQKYLARASASEYQALAQEYRVINAIVIQYYRLLGSQERVAIHKELLKSWQDELVTMEERLNVGQANKADIHRARVQVQRQQLSLMMANNDLQLERERLLALVGTSLPSKPVAGKLAEELPPLTFDASLRRLIQESPELGLARANVRSANHGPTGKNGTDTEYQDSGFSRAKLCGNPDRLWRDGLY</sequence>
<evidence type="ECO:0000256" key="3">
    <source>
        <dbReference type="SAM" id="MobiDB-lite"/>
    </source>
</evidence>
<dbReference type="Proteomes" id="UP001302494">
    <property type="component" value="Chromosome"/>
</dbReference>
<organism evidence="4 5">
    <name type="scientific">Candidatus Nitrospira neomarina</name>
    <dbReference type="NCBI Taxonomy" id="3020899"/>
    <lineage>
        <taxon>Bacteria</taxon>
        <taxon>Pseudomonadati</taxon>
        <taxon>Nitrospirota</taxon>
        <taxon>Nitrospiria</taxon>
        <taxon>Nitrospirales</taxon>
        <taxon>Nitrospiraceae</taxon>
        <taxon>Nitrospira</taxon>
    </lineage>
</organism>
<dbReference type="PANTHER" id="PTHR30203">
    <property type="entry name" value="OUTER MEMBRANE CATION EFFLUX PROTEIN"/>
    <property type="match status" value="1"/>
</dbReference>
<feature type="coiled-coil region" evidence="2">
    <location>
        <begin position="164"/>
        <end position="191"/>
    </location>
</feature>
<dbReference type="InterPro" id="IPR003423">
    <property type="entry name" value="OMP_efflux"/>
</dbReference>
<evidence type="ECO:0000256" key="2">
    <source>
        <dbReference type="SAM" id="Coils"/>
    </source>
</evidence>
<evidence type="ECO:0000313" key="5">
    <source>
        <dbReference type="Proteomes" id="UP001302494"/>
    </source>
</evidence>
<feature type="region of interest" description="Disordered" evidence="3">
    <location>
        <begin position="1"/>
        <end position="44"/>
    </location>
</feature>
<name>A0AA96GMM2_9BACT</name>
<keyword evidence="5" id="KW-1185">Reference proteome</keyword>
<dbReference type="EMBL" id="CP116968">
    <property type="protein sequence ID" value="WNM63647.1"/>
    <property type="molecule type" value="Genomic_DNA"/>
</dbReference>
<protein>
    <submittedName>
        <fullName evidence="4">TolC family protein</fullName>
    </submittedName>
</protein>
<dbReference type="Gene3D" id="1.20.1600.10">
    <property type="entry name" value="Outer membrane efflux proteins (OEP)"/>
    <property type="match status" value="1"/>
</dbReference>
<comment type="similarity">
    <text evidence="1">Belongs to the outer membrane factor (OMF) (TC 1.B.17) family.</text>
</comment>
<accession>A0AA96GMM2</accession>
<dbReference type="AlphaFoldDB" id="A0AA96GMM2"/>
<keyword evidence="2" id="KW-0175">Coiled coil</keyword>
<dbReference type="PANTHER" id="PTHR30203:SF24">
    <property type="entry name" value="BLR4935 PROTEIN"/>
    <property type="match status" value="1"/>
</dbReference>
<dbReference type="KEGG" id="nneo:PQG83_07795"/>
<feature type="region of interest" description="Disordered" evidence="3">
    <location>
        <begin position="270"/>
        <end position="293"/>
    </location>
</feature>
<dbReference type="GO" id="GO:0015562">
    <property type="term" value="F:efflux transmembrane transporter activity"/>
    <property type="evidence" value="ECO:0007669"/>
    <property type="project" value="InterPro"/>
</dbReference>
<gene>
    <name evidence="4" type="ORF">PQG83_07795</name>
</gene>
<dbReference type="RefSeq" id="WP_312748334.1">
    <property type="nucleotide sequence ID" value="NZ_CP116968.1"/>
</dbReference>
<reference evidence="4 5" key="1">
    <citation type="submission" date="2023-01" db="EMBL/GenBank/DDBJ databases">
        <title>Cultivation and genomic characterization of new, ubiquitous marine nitrite-oxidizing bacteria from the Nitrospirales.</title>
        <authorList>
            <person name="Mueller A.J."/>
            <person name="Daebeler A."/>
            <person name="Herbold C.W."/>
            <person name="Kirkegaard R.H."/>
            <person name="Daims H."/>
        </authorList>
    </citation>
    <scope>NUCLEOTIDE SEQUENCE [LARGE SCALE GENOMIC DNA]</scope>
    <source>
        <strain evidence="4 5">DK</strain>
    </source>
</reference>
<evidence type="ECO:0000313" key="4">
    <source>
        <dbReference type="EMBL" id="WNM63647.1"/>
    </source>
</evidence>
<dbReference type="SUPFAM" id="SSF56954">
    <property type="entry name" value="Outer membrane efflux proteins (OEP)"/>
    <property type="match status" value="1"/>
</dbReference>
<feature type="compositionally biased region" description="Polar residues" evidence="3">
    <location>
        <begin position="280"/>
        <end position="291"/>
    </location>
</feature>
<dbReference type="InterPro" id="IPR010131">
    <property type="entry name" value="MdtP/NodT-like"/>
</dbReference>
<evidence type="ECO:0000256" key="1">
    <source>
        <dbReference type="ARBA" id="ARBA00007613"/>
    </source>
</evidence>
<dbReference type="Pfam" id="PF02321">
    <property type="entry name" value="OEP"/>
    <property type="match status" value="1"/>
</dbReference>